<keyword evidence="3" id="KW-0804">Transcription</keyword>
<sequence>MDDESSIISPPIAGPLNQIQTQLHLNMKIFGDAIGNLQQRSKKVDFGAEVDADQKKLIQVYIDDMKKSFTQIYDLIDELPDVEPHIIPDIERNNAEMKNLVDTVWKDDGNGRRRLVLDDKIAAAERLKDLLLESLVG</sequence>
<name>A0A8J6E4F0_9EUKA</name>
<dbReference type="AlphaFoldDB" id="A0A8J6E4F0"/>
<proteinExistence type="predicted"/>
<protein>
    <submittedName>
        <fullName evidence="5">Uncharacterized protein</fullName>
    </submittedName>
</protein>
<evidence type="ECO:0000256" key="1">
    <source>
        <dbReference type="ARBA" id="ARBA00004123"/>
    </source>
</evidence>
<keyword evidence="6" id="KW-1185">Reference proteome</keyword>
<evidence type="ECO:0000313" key="5">
    <source>
        <dbReference type="EMBL" id="KAG9394372.1"/>
    </source>
</evidence>
<comment type="subcellular location">
    <subcellularLocation>
        <location evidence="1">Nucleus</location>
    </subcellularLocation>
</comment>
<evidence type="ECO:0000313" key="6">
    <source>
        <dbReference type="Proteomes" id="UP000717585"/>
    </source>
</evidence>
<dbReference type="GO" id="GO:0016592">
    <property type="term" value="C:mediator complex"/>
    <property type="evidence" value="ECO:0007669"/>
    <property type="project" value="InterPro"/>
</dbReference>
<gene>
    <name evidence="5" type="ORF">J8273_4016</name>
</gene>
<evidence type="ECO:0000256" key="3">
    <source>
        <dbReference type="ARBA" id="ARBA00023163"/>
    </source>
</evidence>
<dbReference type="Proteomes" id="UP000717585">
    <property type="component" value="Unassembled WGS sequence"/>
</dbReference>
<dbReference type="InterPro" id="IPR037212">
    <property type="entry name" value="Med7/Med21-like"/>
</dbReference>
<dbReference type="SUPFAM" id="SSF140718">
    <property type="entry name" value="Mediator hinge subcomplex-like"/>
    <property type="match status" value="1"/>
</dbReference>
<dbReference type="EMBL" id="JAHDYR010000015">
    <property type="protein sequence ID" value="KAG9394372.1"/>
    <property type="molecule type" value="Genomic_DNA"/>
</dbReference>
<accession>A0A8J6E4F0</accession>
<reference evidence="5" key="1">
    <citation type="submission" date="2021-05" db="EMBL/GenBank/DDBJ databases">
        <title>A free-living protist that lacks canonical eukaryotic 1 DNA replication and segregation systems.</title>
        <authorList>
            <person name="Salas-Leiva D.E."/>
            <person name="Tromer E.C."/>
            <person name="Curtis B.A."/>
            <person name="Jerlstrom-Hultqvist J."/>
            <person name="Kolisko M."/>
            <person name="Yi Z."/>
            <person name="Salas-Leiva J.S."/>
            <person name="Gallot-Lavallee L."/>
            <person name="Kops G.J.P.L."/>
            <person name="Archibald J.M."/>
            <person name="Simpson A.G.B."/>
            <person name="Roger A.J."/>
        </authorList>
    </citation>
    <scope>NUCLEOTIDE SEQUENCE</scope>
    <source>
        <strain evidence="5">BICM</strain>
    </source>
</reference>
<evidence type="ECO:0000256" key="2">
    <source>
        <dbReference type="ARBA" id="ARBA00023015"/>
    </source>
</evidence>
<comment type="caution">
    <text evidence="5">The sequence shown here is derived from an EMBL/GenBank/DDBJ whole genome shotgun (WGS) entry which is preliminary data.</text>
</comment>
<keyword evidence="2" id="KW-0805">Transcription regulation</keyword>
<evidence type="ECO:0000256" key="4">
    <source>
        <dbReference type="ARBA" id="ARBA00023242"/>
    </source>
</evidence>
<organism evidence="5 6">
    <name type="scientific">Carpediemonas membranifera</name>
    <dbReference type="NCBI Taxonomy" id="201153"/>
    <lineage>
        <taxon>Eukaryota</taxon>
        <taxon>Metamonada</taxon>
        <taxon>Carpediemonas-like organisms</taxon>
        <taxon>Carpediemonas</taxon>
    </lineage>
</organism>
<keyword evidence="4" id="KW-0539">Nucleus</keyword>